<evidence type="ECO:0000313" key="3">
    <source>
        <dbReference type="Proteomes" id="UP000199008"/>
    </source>
</evidence>
<evidence type="ECO:0000313" key="2">
    <source>
        <dbReference type="EMBL" id="SDK88418.1"/>
    </source>
</evidence>
<dbReference type="STRING" id="576118.SAMN05216216_11260"/>
<dbReference type="AlphaFoldDB" id="A0A1G9FJ12"/>
<dbReference type="OrthoDB" id="9797740at2"/>
<organism evidence="2 3">
    <name type="scientific">Lacicoccus qingdaonensis</name>
    <dbReference type="NCBI Taxonomy" id="576118"/>
    <lineage>
        <taxon>Bacteria</taxon>
        <taxon>Bacillati</taxon>
        <taxon>Bacillota</taxon>
        <taxon>Bacilli</taxon>
        <taxon>Bacillales</taxon>
        <taxon>Salinicoccaceae</taxon>
        <taxon>Lacicoccus</taxon>
    </lineage>
</organism>
<keyword evidence="1" id="KW-1133">Transmembrane helix</keyword>
<accession>A0A1G9FJ12</accession>
<gene>
    <name evidence="2" type="ORF">SAMN05216216_11260</name>
</gene>
<dbReference type="InterPro" id="IPR052524">
    <property type="entry name" value="MFS_Cyanate_Porter"/>
</dbReference>
<dbReference type="PANTHER" id="PTHR23523:SF2">
    <property type="entry name" value="2-NITROIMIDAZOLE TRANSPORTER"/>
    <property type="match status" value="1"/>
</dbReference>
<protein>
    <submittedName>
        <fullName evidence="2">MFS transporter, CP family, cyanate transporter</fullName>
    </submittedName>
</protein>
<dbReference type="Proteomes" id="UP000199008">
    <property type="component" value="Unassembled WGS sequence"/>
</dbReference>
<reference evidence="3" key="1">
    <citation type="submission" date="2016-10" db="EMBL/GenBank/DDBJ databases">
        <authorList>
            <person name="Varghese N."/>
            <person name="Submissions S."/>
        </authorList>
    </citation>
    <scope>NUCLEOTIDE SEQUENCE [LARGE SCALE GENOMIC DNA]</scope>
    <source>
        <strain evidence="3">CGMCC 1.8895</strain>
    </source>
</reference>
<dbReference type="Gene3D" id="1.20.1250.20">
    <property type="entry name" value="MFS general substrate transporter like domains"/>
    <property type="match status" value="1"/>
</dbReference>
<dbReference type="RefSeq" id="WP_092986401.1">
    <property type="nucleotide sequence ID" value="NZ_FNFY01000012.1"/>
</dbReference>
<dbReference type="SUPFAM" id="SSF103473">
    <property type="entry name" value="MFS general substrate transporter"/>
    <property type="match status" value="1"/>
</dbReference>
<keyword evidence="3" id="KW-1185">Reference proteome</keyword>
<sequence length="112" mass="12684">MRRKQIDETQDSGVIVWRGSSNKIVKRFIYSILLFIAIVLIGATLRSPISPVRPLVPFFTEELNRSTTMVGFMNILLLVVFDLFSPFIPKISKKYGMGFTLMISMIVLTVGI</sequence>
<dbReference type="EMBL" id="FNFY01000012">
    <property type="protein sequence ID" value="SDK88418.1"/>
    <property type="molecule type" value="Genomic_DNA"/>
</dbReference>
<name>A0A1G9FJ12_9BACL</name>
<keyword evidence="1" id="KW-0812">Transmembrane</keyword>
<feature type="transmembrane region" description="Helical" evidence="1">
    <location>
        <begin position="28"/>
        <end position="49"/>
    </location>
</feature>
<dbReference type="InterPro" id="IPR036259">
    <property type="entry name" value="MFS_trans_sf"/>
</dbReference>
<dbReference type="PANTHER" id="PTHR23523">
    <property type="match status" value="1"/>
</dbReference>
<proteinExistence type="predicted"/>
<evidence type="ECO:0000256" key="1">
    <source>
        <dbReference type="SAM" id="Phobius"/>
    </source>
</evidence>
<feature type="transmembrane region" description="Helical" evidence="1">
    <location>
        <begin position="69"/>
        <end position="88"/>
    </location>
</feature>
<keyword evidence="1" id="KW-0472">Membrane</keyword>